<dbReference type="Proteomes" id="UP000245119">
    <property type="component" value="Linkage Group LG14"/>
</dbReference>
<dbReference type="PANTHER" id="PTHR11523:SF28">
    <property type="entry name" value="NA_K-ATPASE BETA SUBUNIT ISOFORM 4-RELATED"/>
    <property type="match status" value="1"/>
</dbReference>
<gene>
    <name evidence="8" type="ORF">C0Q70_20955</name>
</gene>
<keyword evidence="5 7" id="KW-1133">Transmembrane helix</keyword>
<comment type="subcellular location">
    <subcellularLocation>
        <location evidence="1">Membrane</location>
        <topology evidence="1">Single-pass type II membrane protein</topology>
    </subcellularLocation>
</comment>
<keyword evidence="6 7" id="KW-0472">Membrane</keyword>
<protein>
    <recommendedName>
        <fullName evidence="10">Sodium/potassium-transporting ATPase subunit beta</fullName>
    </recommendedName>
</protein>
<dbReference type="GO" id="GO:0001671">
    <property type="term" value="F:ATPase activator activity"/>
    <property type="evidence" value="ECO:0007669"/>
    <property type="project" value="TreeGrafter"/>
</dbReference>
<dbReference type="Gene3D" id="2.60.40.1660">
    <property type="entry name" value="Na, k-atpase alpha subunit"/>
    <property type="match status" value="1"/>
</dbReference>
<dbReference type="GO" id="GO:0005890">
    <property type="term" value="C:sodium:potassium-exchanging ATPase complex"/>
    <property type="evidence" value="ECO:0007669"/>
    <property type="project" value="InterPro"/>
</dbReference>
<dbReference type="STRING" id="400727.A0A2T7NB57"/>
<dbReference type="AlphaFoldDB" id="A0A2T7NB57"/>
<dbReference type="GO" id="GO:0036376">
    <property type="term" value="P:sodium ion export across plasma membrane"/>
    <property type="evidence" value="ECO:0007669"/>
    <property type="project" value="TreeGrafter"/>
</dbReference>
<keyword evidence="3 7" id="KW-0812">Transmembrane</keyword>
<comment type="caution">
    <text evidence="8">The sequence shown here is derived from an EMBL/GenBank/DDBJ whole genome shotgun (WGS) entry which is preliminary data.</text>
</comment>
<evidence type="ECO:0000256" key="5">
    <source>
        <dbReference type="ARBA" id="ARBA00022989"/>
    </source>
</evidence>
<reference evidence="8 9" key="1">
    <citation type="submission" date="2018-04" db="EMBL/GenBank/DDBJ databases">
        <title>The genome of golden apple snail Pomacea canaliculata provides insight into stress tolerance and invasive adaptation.</title>
        <authorList>
            <person name="Liu C."/>
            <person name="Liu B."/>
            <person name="Ren Y."/>
            <person name="Zhang Y."/>
            <person name="Wang H."/>
            <person name="Li S."/>
            <person name="Jiang F."/>
            <person name="Yin L."/>
            <person name="Zhang G."/>
            <person name="Qian W."/>
            <person name="Fan W."/>
        </authorList>
    </citation>
    <scope>NUCLEOTIDE SEQUENCE [LARGE SCALE GENOMIC DNA]</scope>
    <source>
        <strain evidence="8">SZHN2017</strain>
        <tissue evidence="8">Muscle</tissue>
    </source>
</reference>
<dbReference type="EMBL" id="PZQS01000014">
    <property type="protein sequence ID" value="PVD18406.1"/>
    <property type="molecule type" value="Genomic_DNA"/>
</dbReference>
<sequence>MASSITQISAQGSAPSVAFSQTTIGEGSHLYKETFQDRIRQWRQWLAGTDFEGHYVIMGRAAQNWLFLIIGYTVLYASLVSLGVTFMAAFYWVIDWNYPMLQPPDSILQTPGMNFRPQPNIYTSLVYSIKGVSTTYYQHMDHLDSYLRFYENQRQQGENYIDCSEIRERRTKDFNKVCRFDLIELGPMCVKQLSYGYDDGMPCVLLKINKVFGWMPEEYTNETVPEDIKDKWSQWWMTLTCEGETAADKENIGPISYYPANGFHFKYFPFRNQQGYRPPLVMVQFPDATPGILLMITCKVWARNIIHDFNEQTGLVHFELLVD</sequence>
<comment type="similarity">
    <text evidence="2">Belongs to the X(+)/potassium ATPases subunit beta family.</text>
</comment>
<organism evidence="8 9">
    <name type="scientific">Pomacea canaliculata</name>
    <name type="common">Golden apple snail</name>
    <dbReference type="NCBI Taxonomy" id="400727"/>
    <lineage>
        <taxon>Eukaryota</taxon>
        <taxon>Metazoa</taxon>
        <taxon>Spiralia</taxon>
        <taxon>Lophotrochozoa</taxon>
        <taxon>Mollusca</taxon>
        <taxon>Gastropoda</taxon>
        <taxon>Caenogastropoda</taxon>
        <taxon>Architaenioglossa</taxon>
        <taxon>Ampullarioidea</taxon>
        <taxon>Ampullariidae</taxon>
        <taxon>Pomacea</taxon>
    </lineage>
</organism>
<evidence type="ECO:0000256" key="1">
    <source>
        <dbReference type="ARBA" id="ARBA00004606"/>
    </source>
</evidence>
<dbReference type="OMA" id="HRISEYY"/>
<dbReference type="OrthoDB" id="5912413at2759"/>
<evidence type="ECO:0000256" key="3">
    <source>
        <dbReference type="ARBA" id="ARBA00022692"/>
    </source>
</evidence>
<dbReference type="InterPro" id="IPR038702">
    <property type="entry name" value="Na/K_ATPase_sub_beta_sf"/>
</dbReference>
<dbReference type="InterPro" id="IPR000402">
    <property type="entry name" value="Na/K_ATPase_sub_beta"/>
</dbReference>
<name>A0A2T7NB57_POMCA</name>
<keyword evidence="4" id="KW-0735">Signal-anchor</keyword>
<accession>A0A2T7NB57</accession>
<dbReference type="Pfam" id="PF00287">
    <property type="entry name" value="Na_K-ATPase"/>
    <property type="match status" value="1"/>
</dbReference>
<dbReference type="GO" id="GO:0006883">
    <property type="term" value="P:intracellular sodium ion homeostasis"/>
    <property type="evidence" value="ECO:0007669"/>
    <property type="project" value="TreeGrafter"/>
</dbReference>
<evidence type="ECO:0000256" key="2">
    <source>
        <dbReference type="ARBA" id="ARBA00005876"/>
    </source>
</evidence>
<dbReference type="GO" id="GO:0030007">
    <property type="term" value="P:intracellular potassium ion homeostasis"/>
    <property type="evidence" value="ECO:0007669"/>
    <property type="project" value="TreeGrafter"/>
</dbReference>
<evidence type="ECO:0000256" key="6">
    <source>
        <dbReference type="ARBA" id="ARBA00023136"/>
    </source>
</evidence>
<evidence type="ECO:0008006" key="10">
    <source>
        <dbReference type="Google" id="ProtNLM"/>
    </source>
</evidence>
<keyword evidence="9" id="KW-1185">Reference proteome</keyword>
<evidence type="ECO:0000256" key="7">
    <source>
        <dbReference type="SAM" id="Phobius"/>
    </source>
</evidence>
<dbReference type="GO" id="GO:1990573">
    <property type="term" value="P:potassium ion import across plasma membrane"/>
    <property type="evidence" value="ECO:0007669"/>
    <property type="project" value="TreeGrafter"/>
</dbReference>
<dbReference type="PANTHER" id="PTHR11523">
    <property type="entry name" value="SODIUM/POTASSIUM-DEPENDENT ATPASE BETA SUBUNIT"/>
    <property type="match status" value="1"/>
</dbReference>
<evidence type="ECO:0000256" key="4">
    <source>
        <dbReference type="ARBA" id="ARBA00022968"/>
    </source>
</evidence>
<evidence type="ECO:0000313" key="9">
    <source>
        <dbReference type="Proteomes" id="UP000245119"/>
    </source>
</evidence>
<proteinExistence type="inferred from homology"/>
<evidence type="ECO:0000313" key="8">
    <source>
        <dbReference type="EMBL" id="PVD18406.1"/>
    </source>
</evidence>
<feature type="transmembrane region" description="Helical" evidence="7">
    <location>
        <begin position="65"/>
        <end position="94"/>
    </location>
</feature>